<dbReference type="STRING" id="1028.SAMN05661096_00150"/>
<accession>A0A1X7I2R6</accession>
<dbReference type="RefSeq" id="WP_085515173.1">
    <property type="nucleotide sequence ID" value="NZ_FXAW01000001.1"/>
</dbReference>
<keyword evidence="2" id="KW-1185">Reference proteome</keyword>
<reference evidence="2" key="1">
    <citation type="submission" date="2017-04" db="EMBL/GenBank/DDBJ databases">
        <authorList>
            <person name="Varghese N."/>
            <person name="Submissions S."/>
        </authorList>
    </citation>
    <scope>NUCLEOTIDE SEQUENCE [LARGE SCALE GENOMIC DNA]</scope>
    <source>
        <strain evidence="2">DSM 4125</strain>
    </source>
</reference>
<dbReference type="EMBL" id="FXAW01000001">
    <property type="protein sequence ID" value="SMG08676.1"/>
    <property type="molecule type" value="Genomic_DNA"/>
</dbReference>
<dbReference type="OrthoDB" id="9833245at2"/>
<evidence type="ECO:0000313" key="1">
    <source>
        <dbReference type="EMBL" id="SMG08676.1"/>
    </source>
</evidence>
<proteinExistence type="predicted"/>
<evidence type="ECO:0000313" key="2">
    <source>
        <dbReference type="Proteomes" id="UP000193804"/>
    </source>
</evidence>
<dbReference type="Proteomes" id="UP000193804">
    <property type="component" value="Unassembled WGS sequence"/>
</dbReference>
<organism evidence="1 2">
    <name type="scientific">Marivirga sericea</name>
    <dbReference type="NCBI Taxonomy" id="1028"/>
    <lineage>
        <taxon>Bacteria</taxon>
        <taxon>Pseudomonadati</taxon>
        <taxon>Bacteroidota</taxon>
        <taxon>Cytophagia</taxon>
        <taxon>Cytophagales</taxon>
        <taxon>Marivirgaceae</taxon>
        <taxon>Marivirga</taxon>
    </lineage>
</organism>
<name>A0A1X7I2R6_9BACT</name>
<gene>
    <name evidence="1" type="ORF">SAMN05661096_00150</name>
</gene>
<dbReference type="AlphaFoldDB" id="A0A1X7I2R6"/>
<protein>
    <submittedName>
        <fullName evidence="1">Uncharacterized protein</fullName>
    </submittedName>
</protein>
<sequence length="157" mass="18617">MNYLASLLIFCTLIFPSKINNGNQQRAVMQSVFDIEEFQKHLAYSPRFVGTNNRLEVLMVGLPDLENDEVQFEVRNKSIRITSEKEIEELEHHFYIRIDEFDLKKSKARVMLSYQNSRMYYEKEQKILLNAQLLKNSNNEWIVENYNLDEVSINTSD</sequence>